<dbReference type="Proteomes" id="UP000887579">
    <property type="component" value="Unplaced"/>
</dbReference>
<organism evidence="1 2">
    <name type="scientific">Panagrolaimus sp. ES5</name>
    <dbReference type="NCBI Taxonomy" id="591445"/>
    <lineage>
        <taxon>Eukaryota</taxon>
        <taxon>Metazoa</taxon>
        <taxon>Ecdysozoa</taxon>
        <taxon>Nematoda</taxon>
        <taxon>Chromadorea</taxon>
        <taxon>Rhabditida</taxon>
        <taxon>Tylenchina</taxon>
        <taxon>Panagrolaimomorpha</taxon>
        <taxon>Panagrolaimoidea</taxon>
        <taxon>Panagrolaimidae</taxon>
        <taxon>Panagrolaimus</taxon>
    </lineage>
</organism>
<proteinExistence type="predicted"/>
<accession>A0AC34F6Z0</accession>
<sequence length="139" mass="16514">MEAMMDFVGQLIGPQAFTRHRRQRSMPSKRRGQYDIIQDDLYDCRIPLHNELAYQHGIHFEAKYIGSMEISRPSSRIEIVAAMRRVRYEFKARNIKKKPVDIVVSVEGVKVVLQRKKKQQKEQTWDESRLLVMSHPIYR</sequence>
<dbReference type="WBParaSite" id="ES5_v2.g12974.t1">
    <property type="protein sequence ID" value="ES5_v2.g12974.t1"/>
    <property type="gene ID" value="ES5_v2.g12974"/>
</dbReference>
<evidence type="ECO:0000313" key="1">
    <source>
        <dbReference type="Proteomes" id="UP000887579"/>
    </source>
</evidence>
<evidence type="ECO:0000313" key="2">
    <source>
        <dbReference type="WBParaSite" id="ES5_v2.g12974.t1"/>
    </source>
</evidence>
<protein>
    <submittedName>
        <fullName evidence="2">PID domain-containing protein</fullName>
    </submittedName>
</protein>
<name>A0AC34F6Z0_9BILA</name>
<reference evidence="2" key="1">
    <citation type="submission" date="2022-11" db="UniProtKB">
        <authorList>
            <consortium name="WormBaseParasite"/>
        </authorList>
    </citation>
    <scope>IDENTIFICATION</scope>
</reference>